<reference evidence="2 3" key="1">
    <citation type="submission" date="2014-04" db="EMBL/GenBank/DDBJ databases">
        <authorList>
            <consortium name="DOE Joint Genome Institute"/>
            <person name="Kuo A."/>
            <person name="Kohler A."/>
            <person name="Costa M.D."/>
            <person name="Nagy L.G."/>
            <person name="Floudas D."/>
            <person name="Copeland A."/>
            <person name="Barry K.W."/>
            <person name="Cichocki N."/>
            <person name="Veneault-Fourrey C."/>
            <person name="LaButti K."/>
            <person name="Lindquist E.A."/>
            <person name="Lipzen A."/>
            <person name="Lundell T."/>
            <person name="Morin E."/>
            <person name="Murat C."/>
            <person name="Sun H."/>
            <person name="Tunlid A."/>
            <person name="Henrissat B."/>
            <person name="Grigoriev I.V."/>
            <person name="Hibbett D.S."/>
            <person name="Martin F."/>
            <person name="Nordberg H.P."/>
            <person name="Cantor M.N."/>
            <person name="Hua S.X."/>
        </authorList>
    </citation>
    <scope>NUCLEOTIDE SEQUENCE [LARGE SCALE GENOMIC DNA]</scope>
    <source>
        <strain evidence="2 3">Marx 270</strain>
    </source>
</reference>
<dbReference type="EMBL" id="KN831959">
    <property type="protein sequence ID" value="KIO07582.1"/>
    <property type="molecule type" value="Genomic_DNA"/>
</dbReference>
<keyword evidence="3" id="KW-1185">Reference proteome</keyword>
<feature type="region of interest" description="Disordered" evidence="1">
    <location>
        <begin position="29"/>
        <end position="110"/>
    </location>
</feature>
<sequence length="110" mass="12405">MRSQCSHPSSPSCINHISTLPVTAKIREGIPGQKITSSRSHLINRNKYHDDNEPYASPEANKQRKGIVSSVITLRKRHDINHTTKVRSLQDEERGTNATQNGQYRKDKAS</sequence>
<evidence type="ECO:0000313" key="2">
    <source>
        <dbReference type="EMBL" id="KIO07582.1"/>
    </source>
</evidence>
<protein>
    <submittedName>
        <fullName evidence="2">Uncharacterized protein</fullName>
    </submittedName>
</protein>
<dbReference type="Proteomes" id="UP000054217">
    <property type="component" value="Unassembled WGS sequence"/>
</dbReference>
<gene>
    <name evidence="2" type="ORF">M404DRAFT_389039</name>
</gene>
<reference evidence="3" key="2">
    <citation type="submission" date="2015-01" db="EMBL/GenBank/DDBJ databases">
        <title>Evolutionary Origins and Diversification of the Mycorrhizal Mutualists.</title>
        <authorList>
            <consortium name="DOE Joint Genome Institute"/>
            <consortium name="Mycorrhizal Genomics Consortium"/>
            <person name="Kohler A."/>
            <person name="Kuo A."/>
            <person name="Nagy L.G."/>
            <person name="Floudas D."/>
            <person name="Copeland A."/>
            <person name="Barry K.W."/>
            <person name="Cichocki N."/>
            <person name="Veneault-Fourrey C."/>
            <person name="LaButti K."/>
            <person name="Lindquist E.A."/>
            <person name="Lipzen A."/>
            <person name="Lundell T."/>
            <person name="Morin E."/>
            <person name="Murat C."/>
            <person name="Riley R."/>
            <person name="Ohm R."/>
            <person name="Sun H."/>
            <person name="Tunlid A."/>
            <person name="Henrissat B."/>
            <person name="Grigoriev I.V."/>
            <person name="Hibbett D.S."/>
            <person name="Martin F."/>
        </authorList>
    </citation>
    <scope>NUCLEOTIDE SEQUENCE [LARGE SCALE GENOMIC DNA]</scope>
    <source>
        <strain evidence="3">Marx 270</strain>
    </source>
</reference>
<feature type="compositionally biased region" description="Polar residues" evidence="1">
    <location>
        <begin position="34"/>
        <end position="43"/>
    </location>
</feature>
<evidence type="ECO:0000256" key="1">
    <source>
        <dbReference type="SAM" id="MobiDB-lite"/>
    </source>
</evidence>
<evidence type="ECO:0000313" key="3">
    <source>
        <dbReference type="Proteomes" id="UP000054217"/>
    </source>
</evidence>
<organism evidence="2 3">
    <name type="scientific">Pisolithus tinctorius Marx 270</name>
    <dbReference type="NCBI Taxonomy" id="870435"/>
    <lineage>
        <taxon>Eukaryota</taxon>
        <taxon>Fungi</taxon>
        <taxon>Dikarya</taxon>
        <taxon>Basidiomycota</taxon>
        <taxon>Agaricomycotina</taxon>
        <taxon>Agaricomycetes</taxon>
        <taxon>Agaricomycetidae</taxon>
        <taxon>Boletales</taxon>
        <taxon>Sclerodermatineae</taxon>
        <taxon>Pisolithaceae</taxon>
        <taxon>Pisolithus</taxon>
    </lineage>
</organism>
<dbReference type="HOGENOM" id="CLU_2172073_0_0_1"/>
<accession>A0A0C3KD75</accession>
<proteinExistence type="predicted"/>
<dbReference type="AlphaFoldDB" id="A0A0C3KD75"/>
<dbReference type="InParanoid" id="A0A0C3KD75"/>
<name>A0A0C3KD75_PISTI</name>